<accession>A0A2J6RR41</accession>
<feature type="domain" description="Heterokaryon incompatibility" evidence="1">
    <location>
        <begin position="33"/>
        <end position="154"/>
    </location>
</feature>
<dbReference type="EMBL" id="KZ613945">
    <property type="protein sequence ID" value="PMD40979.1"/>
    <property type="molecule type" value="Genomic_DNA"/>
</dbReference>
<dbReference type="OrthoDB" id="5362512at2759"/>
<protein>
    <submittedName>
        <fullName evidence="2">HET-domain-containing protein</fullName>
    </submittedName>
</protein>
<name>A0A2J6RR41_HYAVF</name>
<dbReference type="InterPro" id="IPR010730">
    <property type="entry name" value="HET"/>
</dbReference>
<dbReference type="STRING" id="1149755.A0A2J6RR41"/>
<evidence type="ECO:0000259" key="1">
    <source>
        <dbReference type="Pfam" id="PF06985"/>
    </source>
</evidence>
<dbReference type="AlphaFoldDB" id="A0A2J6RR41"/>
<organism evidence="2 3">
    <name type="scientific">Hyaloscypha variabilis (strain UAMH 11265 / GT02V1 / F)</name>
    <name type="common">Meliniomyces variabilis</name>
    <dbReference type="NCBI Taxonomy" id="1149755"/>
    <lineage>
        <taxon>Eukaryota</taxon>
        <taxon>Fungi</taxon>
        <taxon>Dikarya</taxon>
        <taxon>Ascomycota</taxon>
        <taxon>Pezizomycotina</taxon>
        <taxon>Leotiomycetes</taxon>
        <taxon>Helotiales</taxon>
        <taxon>Hyaloscyphaceae</taxon>
        <taxon>Hyaloscypha</taxon>
        <taxon>Hyaloscypha variabilis</taxon>
    </lineage>
</organism>
<sequence length="501" mass="57512">MIKKWFKTCRESHFACDKHVTTPLPTRVIDDREQLLVVDELPRNFRDAIQITRWLGYRYLWIDSLCILQDSHEDWAREATQMAYVYKHAVVTIAAESTVSSETGILHDRNTDARAIATPYCSLSLGIEGTLYIRELSYNDKFQPLRKRAWTLQEVFLARRVLHFTSQEIIWSCHTTALPESNPAHTIPILLDTYTWQTEHSKSEDPLWLWYSLLDDYSYRRLTYSNDVLLALSAITKETQELTGFTYKAGIWKEDIHRGLLWSVGGLGVRSSECSLPSWSWASLEMSRGQPEGHPFYFHLGESDTKIATFDATFENCDVVEGDEGPYDRVLSGRLTVVGQCQTITDVSKRSEPYFLKGESFSLADVREGDILEQMYSLRSRLPFSRNQTICDIDDLLCRAQVGWRPGPWCPLHSHTKEADLNIRESLFNATESGLLQGDKGIIYLQISKWTGIYGEDGILFALILEPTGLLDEYRRIGIAQIPEENGIAEVGWKRQRLYIV</sequence>
<gene>
    <name evidence="2" type="ORF">L207DRAFT_529266</name>
</gene>
<dbReference type="PANTHER" id="PTHR33112:SF16">
    <property type="entry name" value="HETEROKARYON INCOMPATIBILITY DOMAIN-CONTAINING PROTEIN"/>
    <property type="match status" value="1"/>
</dbReference>
<dbReference type="PANTHER" id="PTHR33112">
    <property type="entry name" value="DOMAIN PROTEIN, PUTATIVE-RELATED"/>
    <property type="match status" value="1"/>
</dbReference>
<proteinExistence type="predicted"/>
<keyword evidence="3" id="KW-1185">Reference proteome</keyword>
<dbReference type="Proteomes" id="UP000235786">
    <property type="component" value="Unassembled WGS sequence"/>
</dbReference>
<evidence type="ECO:0000313" key="3">
    <source>
        <dbReference type="Proteomes" id="UP000235786"/>
    </source>
</evidence>
<dbReference type="Pfam" id="PF06985">
    <property type="entry name" value="HET"/>
    <property type="match status" value="1"/>
</dbReference>
<reference evidence="2 3" key="1">
    <citation type="submission" date="2016-04" db="EMBL/GenBank/DDBJ databases">
        <title>A degradative enzymes factory behind the ericoid mycorrhizal symbiosis.</title>
        <authorList>
            <consortium name="DOE Joint Genome Institute"/>
            <person name="Martino E."/>
            <person name="Morin E."/>
            <person name="Grelet G."/>
            <person name="Kuo A."/>
            <person name="Kohler A."/>
            <person name="Daghino S."/>
            <person name="Barry K."/>
            <person name="Choi C."/>
            <person name="Cichocki N."/>
            <person name="Clum A."/>
            <person name="Copeland A."/>
            <person name="Hainaut M."/>
            <person name="Haridas S."/>
            <person name="Labutti K."/>
            <person name="Lindquist E."/>
            <person name="Lipzen A."/>
            <person name="Khouja H.-R."/>
            <person name="Murat C."/>
            <person name="Ohm R."/>
            <person name="Olson A."/>
            <person name="Spatafora J."/>
            <person name="Veneault-Fourrey C."/>
            <person name="Henrissat B."/>
            <person name="Grigoriev I."/>
            <person name="Martin F."/>
            <person name="Perotto S."/>
        </authorList>
    </citation>
    <scope>NUCLEOTIDE SEQUENCE [LARGE SCALE GENOMIC DNA]</scope>
    <source>
        <strain evidence="2 3">F</strain>
    </source>
</reference>
<evidence type="ECO:0000313" key="2">
    <source>
        <dbReference type="EMBL" id="PMD40979.1"/>
    </source>
</evidence>